<evidence type="ECO:0000256" key="1">
    <source>
        <dbReference type="SAM" id="Phobius"/>
    </source>
</evidence>
<sequence>MNLDILIVMSLVPIIPFGLVYLIVYYSTRDKKQATGLSMDVTTLFLLVSVSALFNILFKSQSGFYLMMLLLLITAGLIGGAQNRWKGKVDGKRLFRAVWRLAFVSMSAGYILFAFIGLVQYIIKVN</sequence>
<dbReference type="AlphaFoldDB" id="A0A848M5B1"/>
<dbReference type="Pfam" id="PF11877">
    <property type="entry name" value="DUF3397"/>
    <property type="match status" value="1"/>
</dbReference>
<proteinExistence type="predicted"/>
<keyword evidence="1" id="KW-0812">Transmembrane</keyword>
<accession>A0A848M5B1</accession>
<keyword evidence="3" id="KW-1185">Reference proteome</keyword>
<evidence type="ECO:0000313" key="2">
    <source>
        <dbReference type="EMBL" id="NMO94794.1"/>
    </source>
</evidence>
<keyword evidence="1" id="KW-1133">Transmembrane helix</keyword>
<protein>
    <submittedName>
        <fullName evidence="2">DUF3397 domain-containing protein</fullName>
    </submittedName>
</protein>
<dbReference type="InterPro" id="IPR024515">
    <property type="entry name" value="DUF3397"/>
</dbReference>
<dbReference type="RefSeq" id="WP_169503486.1">
    <property type="nucleotide sequence ID" value="NZ_JABBPN010000002.1"/>
</dbReference>
<evidence type="ECO:0000313" key="3">
    <source>
        <dbReference type="Proteomes" id="UP000565468"/>
    </source>
</evidence>
<organism evidence="2 3">
    <name type="scientific">Paenibacillus lemnae</name>
    <dbReference type="NCBI Taxonomy" id="1330551"/>
    <lineage>
        <taxon>Bacteria</taxon>
        <taxon>Bacillati</taxon>
        <taxon>Bacillota</taxon>
        <taxon>Bacilli</taxon>
        <taxon>Bacillales</taxon>
        <taxon>Paenibacillaceae</taxon>
        <taxon>Paenibacillus</taxon>
    </lineage>
</organism>
<dbReference type="Proteomes" id="UP000565468">
    <property type="component" value="Unassembled WGS sequence"/>
</dbReference>
<feature type="transmembrane region" description="Helical" evidence="1">
    <location>
        <begin position="101"/>
        <end position="123"/>
    </location>
</feature>
<name>A0A848M5B1_PAELE</name>
<feature type="transmembrane region" description="Helical" evidence="1">
    <location>
        <begin position="64"/>
        <end position="81"/>
    </location>
</feature>
<reference evidence="2 3" key="1">
    <citation type="submission" date="2020-04" db="EMBL/GenBank/DDBJ databases">
        <title>Paenibacillus algicola sp. nov., a novel marine bacterium producing alginate lyase.</title>
        <authorList>
            <person name="Huang H."/>
        </authorList>
    </citation>
    <scope>NUCLEOTIDE SEQUENCE [LARGE SCALE GENOMIC DNA]</scope>
    <source>
        <strain evidence="2 3">L7-75</strain>
    </source>
</reference>
<gene>
    <name evidence="2" type="ORF">HII30_03195</name>
</gene>
<feature type="transmembrane region" description="Helical" evidence="1">
    <location>
        <begin position="6"/>
        <end position="25"/>
    </location>
</feature>
<comment type="caution">
    <text evidence="2">The sequence shown here is derived from an EMBL/GenBank/DDBJ whole genome shotgun (WGS) entry which is preliminary data.</text>
</comment>
<keyword evidence="1" id="KW-0472">Membrane</keyword>
<feature type="transmembrane region" description="Helical" evidence="1">
    <location>
        <begin position="37"/>
        <end position="58"/>
    </location>
</feature>
<dbReference type="EMBL" id="JABBPN010000002">
    <property type="protein sequence ID" value="NMO94794.1"/>
    <property type="molecule type" value="Genomic_DNA"/>
</dbReference>